<accession>A0A239ET28</accession>
<organism evidence="2 3">
    <name type="scientific">Rhodococcoides kyotonense</name>
    <dbReference type="NCBI Taxonomy" id="398843"/>
    <lineage>
        <taxon>Bacteria</taxon>
        <taxon>Bacillati</taxon>
        <taxon>Actinomycetota</taxon>
        <taxon>Actinomycetes</taxon>
        <taxon>Mycobacteriales</taxon>
        <taxon>Nocardiaceae</taxon>
        <taxon>Rhodococcoides</taxon>
    </lineage>
</organism>
<keyword evidence="3" id="KW-1185">Reference proteome</keyword>
<evidence type="ECO:0000256" key="1">
    <source>
        <dbReference type="SAM" id="MobiDB-lite"/>
    </source>
</evidence>
<feature type="region of interest" description="Disordered" evidence="1">
    <location>
        <begin position="123"/>
        <end position="151"/>
    </location>
</feature>
<protein>
    <submittedName>
        <fullName evidence="2">Uncharacterized protein</fullName>
    </submittedName>
</protein>
<reference evidence="3" key="1">
    <citation type="submission" date="2017-06" db="EMBL/GenBank/DDBJ databases">
        <authorList>
            <person name="Varghese N."/>
            <person name="Submissions S."/>
        </authorList>
    </citation>
    <scope>NUCLEOTIDE SEQUENCE [LARGE SCALE GENOMIC DNA]</scope>
    <source>
        <strain evidence="3">JCM 23211</strain>
    </source>
</reference>
<sequence>MTPVETASELDALAAPFGFRVSFDADVDRYLLSETDSPYVVVLWSDPDDMRREIGDLEQVEAWDLVLDDTVTSRSLLMVAVLVGGRRYELSGDEVVGGADHAGRAVVTLLQAAKPEPFVVGTWRKSRRHTHPAATTEDRTICPDTAPIEQP</sequence>
<dbReference type="Proteomes" id="UP000198327">
    <property type="component" value="Unassembled WGS sequence"/>
</dbReference>
<dbReference type="EMBL" id="FZOW01000002">
    <property type="protein sequence ID" value="SNS47173.1"/>
    <property type="molecule type" value="Genomic_DNA"/>
</dbReference>
<gene>
    <name evidence="2" type="ORF">SAMN05421642_102525</name>
</gene>
<dbReference type="AlphaFoldDB" id="A0A239ET28"/>
<proteinExistence type="predicted"/>
<evidence type="ECO:0000313" key="3">
    <source>
        <dbReference type="Proteomes" id="UP000198327"/>
    </source>
</evidence>
<dbReference type="RefSeq" id="WP_141136436.1">
    <property type="nucleotide sequence ID" value="NZ_FZOW01000002.1"/>
</dbReference>
<name>A0A239ET28_9NOCA</name>
<evidence type="ECO:0000313" key="2">
    <source>
        <dbReference type="EMBL" id="SNS47173.1"/>
    </source>
</evidence>